<name>A0AAU9CU83_9LACO</name>
<protein>
    <submittedName>
        <fullName evidence="1">Uncharacterized protein</fullName>
    </submittedName>
</protein>
<evidence type="ECO:0000313" key="2">
    <source>
        <dbReference type="Proteomes" id="UP001321804"/>
    </source>
</evidence>
<dbReference type="RefSeq" id="WP_317696703.1">
    <property type="nucleotide sequence ID" value="NZ_AP026801.1"/>
</dbReference>
<accession>A0AAU9CU83</accession>
<proteinExistence type="predicted"/>
<dbReference type="KEGG" id="xak:KIMC2_21090"/>
<gene>
    <name evidence="1" type="ORF">KIMC2_21090</name>
</gene>
<keyword evidence="2" id="KW-1185">Reference proteome</keyword>
<reference evidence="1 2" key="1">
    <citation type="journal article" date="2023" name="Microbiol. Spectr.">
        <title>Symbiosis of Carpenter Bees with Uncharacterized Lactic Acid Bacteria Showing NAD Auxotrophy.</title>
        <authorList>
            <person name="Kawasaki S."/>
            <person name="Ozawa K."/>
            <person name="Mori T."/>
            <person name="Yamamoto A."/>
            <person name="Ito M."/>
            <person name="Ohkuma M."/>
            <person name="Sakamoto M."/>
            <person name="Matsutani M."/>
        </authorList>
    </citation>
    <scope>NUCLEOTIDE SEQUENCE [LARGE SCALE GENOMIC DNA]</scope>
    <source>
        <strain evidence="1 2">KimC2</strain>
    </source>
</reference>
<dbReference type="Proteomes" id="UP001321804">
    <property type="component" value="Chromosome"/>
</dbReference>
<dbReference type="EMBL" id="AP026801">
    <property type="protein sequence ID" value="BDR57547.1"/>
    <property type="molecule type" value="Genomic_DNA"/>
</dbReference>
<sequence length="112" mass="12974">MKSFEKYHPLLTEHYKMDWLTAFPLKDIILKIGSASETAKFINQQMRLVMANQKLFYGVADRSSNLFLGFVEITFIGETAQIDLSLDSDEIVLYLTEFLKSNFGVKKIFPRK</sequence>
<organism evidence="1 2">
    <name type="scientific">Xylocopilactobacillus apis</name>
    <dbReference type="NCBI Taxonomy" id="2932183"/>
    <lineage>
        <taxon>Bacteria</taxon>
        <taxon>Bacillati</taxon>
        <taxon>Bacillota</taxon>
        <taxon>Bacilli</taxon>
        <taxon>Lactobacillales</taxon>
        <taxon>Lactobacillaceae</taxon>
        <taxon>Xylocopilactobacillus</taxon>
    </lineage>
</organism>
<evidence type="ECO:0000313" key="1">
    <source>
        <dbReference type="EMBL" id="BDR57547.1"/>
    </source>
</evidence>
<dbReference type="AlphaFoldDB" id="A0AAU9CU83"/>